<evidence type="ECO:0000256" key="9">
    <source>
        <dbReference type="SAM" id="Phobius"/>
    </source>
</evidence>
<dbReference type="PANTHER" id="PTHR48065">
    <property type="entry name" value="OS10G0469600 PROTEIN"/>
    <property type="match status" value="1"/>
</dbReference>
<comment type="similarity">
    <text evidence="2">Belongs to the RLP family.</text>
</comment>
<dbReference type="Proteomes" id="UP000053144">
    <property type="component" value="Chromosome 10"/>
</dbReference>
<evidence type="ECO:0000256" key="5">
    <source>
        <dbReference type="ARBA" id="ARBA00022737"/>
    </source>
</evidence>
<evidence type="ECO:0000256" key="6">
    <source>
        <dbReference type="ARBA" id="ARBA00022989"/>
    </source>
</evidence>
<dbReference type="InterPro" id="IPR001611">
    <property type="entry name" value="Leu-rich_rpt"/>
</dbReference>
<dbReference type="InterPro" id="IPR032675">
    <property type="entry name" value="LRR_dom_sf"/>
</dbReference>
<evidence type="ECO:0000313" key="10">
    <source>
        <dbReference type="EMBL" id="KOM55336.1"/>
    </source>
</evidence>
<dbReference type="AlphaFoldDB" id="A0A0L9VJV8"/>
<evidence type="ECO:0000256" key="1">
    <source>
        <dbReference type="ARBA" id="ARBA00004167"/>
    </source>
</evidence>
<proteinExistence type="inferred from homology"/>
<gene>
    <name evidence="10" type="ORF">LR48_Vigan10g122800</name>
</gene>
<evidence type="ECO:0000256" key="2">
    <source>
        <dbReference type="ARBA" id="ARBA00009592"/>
    </source>
</evidence>
<evidence type="ECO:0000256" key="7">
    <source>
        <dbReference type="ARBA" id="ARBA00023136"/>
    </source>
</evidence>
<dbReference type="SUPFAM" id="SSF52058">
    <property type="entry name" value="L domain-like"/>
    <property type="match status" value="1"/>
</dbReference>
<keyword evidence="7 9" id="KW-0472">Membrane</keyword>
<evidence type="ECO:0008006" key="12">
    <source>
        <dbReference type="Google" id="ProtNLM"/>
    </source>
</evidence>
<sequence>MLSKGIPSCLKNLTAMTEKNINTSDTLNRIYSMNITDFEMYGVYSEKNYTLNISLMWKGVEQGFKNPELQLKSIDISSNNLSGEIPKEIGYLVGLVSLNLSRNNLRGEIPCEIGSLRSLEFIDLSRNHFSGKIPSSLSEIDGLGKLDLSHNSLSGRIPLGRHFETFNGSSFEGNIDLCGEQLNKSCPGDGDQTIIKLSKTEATNDDEDSCFFEALYMSMGIGYFTGFWSLVGPMLLWRSWRNAYMRFLNKLTDSIYDQLY</sequence>
<feature type="transmembrane region" description="Helical" evidence="9">
    <location>
        <begin position="214"/>
        <end position="237"/>
    </location>
</feature>
<dbReference type="FunFam" id="3.80.10.10:FF:000111">
    <property type="entry name" value="LRR receptor-like serine/threonine-protein kinase ERECTA"/>
    <property type="match status" value="1"/>
</dbReference>
<accession>A0A0L9VJV8</accession>
<dbReference type="Gramene" id="KOM55336">
    <property type="protein sequence ID" value="KOM55336"/>
    <property type="gene ID" value="LR48_Vigan10g122800"/>
</dbReference>
<dbReference type="OMA" id="YIRAIWI"/>
<evidence type="ECO:0000256" key="3">
    <source>
        <dbReference type="ARBA" id="ARBA00022614"/>
    </source>
</evidence>
<dbReference type="STRING" id="3914.A0A0L9VJV8"/>
<keyword evidence="6 9" id="KW-1133">Transmembrane helix</keyword>
<dbReference type="EMBL" id="CM003380">
    <property type="protein sequence ID" value="KOM55336.1"/>
    <property type="molecule type" value="Genomic_DNA"/>
</dbReference>
<keyword evidence="3" id="KW-0433">Leucine-rich repeat</keyword>
<organism evidence="10 11">
    <name type="scientific">Phaseolus angularis</name>
    <name type="common">Azuki bean</name>
    <name type="synonym">Vigna angularis</name>
    <dbReference type="NCBI Taxonomy" id="3914"/>
    <lineage>
        <taxon>Eukaryota</taxon>
        <taxon>Viridiplantae</taxon>
        <taxon>Streptophyta</taxon>
        <taxon>Embryophyta</taxon>
        <taxon>Tracheophyta</taxon>
        <taxon>Spermatophyta</taxon>
        <taxon>Magnoliopsida</taxon>
        <taxon>eudicotyledons</taxon>
        <taxon>Gunneridae</taxon>
        <taxon>Pentapetalae</taxon>
        <taxon>rosids</taxon>
        <taxon>fabids</taxon>
        <taxon>Fabales</taxon>
        <taxon>Fabaceae</taxon>
        <taxon>Papilionoideae</taxon>
        <taxon>50 kb inversion clade</taxon>
        <taxon>NPAAA clade</taxon>
        <taxon>indigoferoid/millettioid clade</taxon>
        <taxon>Phaseoleae</taxon>
        <taxon>Vigna</taxon>
    </lineage>
</organism>
<dbReference type="PANTHER" id="PTHR48065:SF18">
    <property type="entry name" value="LRR RECEPTOR-LIKE KINASE FAMILY PROTEIN"/>
    <property type="match status" value="1"/>
</dbReference>
<keyword evidence="4 9" id="KW-0812">Transmembrane</keyword>
<keyword evidence="8" id="KW-0325">Glycoprotein</keyword>
<comment type="subcellular location">
    <subcellularLocation>
        <location evidence="1">Membrane</location>
        <topology evidence="1">Single-pass membrane protein</topology>
    </subcellularLocation>
</comment>
<name>A0A0L9VJV8_PHAAN</name>
<dbReference type="Pfam" id="PF00560">
    <property type="entry name" value="LRR_1"/>
    <property type="match status" value="4"/>
</dbReference>
<evidence type="ECO:0000256" key="8">
    <source>
        <dbReference type="ARBA" id="ARBA00023180"/>
    </source>
</evidence>
<protein>
    <recommendedName>
        <fullName evidence="12">Leucine-rich repeat-containing N-terminal plant-type domain-containing protein</fullName>
    </recommendedName>
</protein>
<evidence type="ECO:0000313" key="11">
    <source>
        <dbReference type="Proteomes" id="UP000053144"/>
    </source>
</evidence>
<keyword evidence="5" id="KW-0677">Repeat</keyword>
<dbReference type="GO" id="GO:0016020">
    <property type="term" value="C:membrane"/>
    <property type="evidence" value="ECO:0007669"/>
    <property type="project" value="UniProtKB-SubCell"/>
</dbReference>
<dbReference type="Gene3D" id="3.80.10.10">
    <property type="entry name" value="Ribonuclease Inhibitor"/>
    <property type="match status" value="1"/>
</dbReference>
<evidence type="ECO:0000256" key="4">
    <source>
        <dbReference type="ARBA" id="ARBA00022692"/>
    </source>
</evidence>
<reference evidence="11" key="1">
    <citation type="journal article" date="2015" name="Proc. Natl. Acad. Sci. U.S.A.">
        <title>Genome sequencing of adzuki bean (Vigna angularis) provides insight into high starch and low fat accumulation and domestication.</title>
        <authorList>
            <person name="Yang K."/>
            <person name="Tian Z."/>
            <person name="Chen C."/>
            <person name="Luo L."/>
            <person name="Zhao B."/>
            <person name="Wang Z."/>
            <person name="Yu L."/>
            <person name="Li Y."/>
            <person name="Sun Y."/>
            <person name="Li W."/>
            <person name="Chen Y."/>
            <person name="Li Y."/>
            <person name="Zhang Y."/>
            <person name="Ai D."/>
            <person name="Zhao J."/>
            <person name="Shang C."/>
            <person name="Ma Y."/>
            <person name="Wu B."/>
            <person name="Wang M."/>
            <person name="Gao L."/>
            <person name="Sun D."/>
            <person name="Zhang P."/>
            <person name="Guo F."/>
            <person name="Wang W."/>
            <person name="Li Y."/>
            <person name="Wang J."/>
            <person name="Varshney R.K."/>
            <person name="Wang J."/>
            <person name="Ling H.Q."/>
            <person name="Wan P."/>
        </authorList>
    </citation>
    <scope>NUCLEOTIDE SEQUENCE</scope>
    <source>
        <strain evidence="11">cv. Jingnong 6</strain>
    </source>
</reference>